<evidence type="ECO:0000313" key="3">
    <source>
        <dbReference type="Proteomes" id="UP000030671"/>
    </source>
</evidence>
<evidence type="ECO:0000256" key="1">
    <source>
        <dbReference type="SAM" id="MobiDB-lite"/>
    </source>
</evidence>
<dbReference type="RefSeq" id="XP_009545913.1">
    <property type="nucleotide sequence ID" value="XM_009547618.1"/>
</dbReference>
<dbReference type="KEGG" id="hir:HETIRDRAFT_318077"/>
<feature type="compositionally biased region" description="Low complexity" evidence="1">
    <location>
        <begin position="106"/>
        <end position="116"/>
    </location>
</feature>
<accession>W4K636</accession>
<feature type="compositionally biased region" description="Low complexity" evidence="1">
    <location>
        <begin position="10"/>
        <end position="27"/>
    </location>
</feature>
<evidence type="ECO:0000313" key="2">
    <source>
        <dbReference type="EMBL" id="ETW81239.1"/>
    </source>
</evidence>
<dbReference type="Proteomes" id="UP000030671">
    <property type="component" value="Unassembled WGS sequence"/>
</dbReference>
<sequence>RRSGLRSSGTTPALTSPTTPTQTAHAPQKSPANIQASYGRYERLRADESDYDYVAHTSFNGPTKIIEHREADIEQPQIADGEFYVRRAYSRLSKCATVSPHPHPSPSRSSQTPSNPHTFDVITNASKWTIFTTSARRERSM</sequence>
<protein>
    <submittedName>
        <fullName evidence="2">Uncharacterized protein</fullName>
    </submittedName>
</protein>
<dbReference type="GeneID" id="20670472"/>
<organism evidence="2 3">
    <name type="scientific">Heterobasidion irregulare (strain TC 32-1)</name>
    <dbReference type="NCBI Taxonomy" id="747525"/>
    <lineage>
        <taxon>Eukaryota</taxon>
        <taxon>Fungi</taxon>
        <taxon>Dikarya</taxon>
        <taxon>Basidiomycota</taxon>
        <taxon>Agaricomycotina</taxon>
        <taxon>Agaricomycetes</taxon>
        <taxon>Russulales</taxon>
        <taxon>Bondarzewiaceae</taxon>
        <taxon>Heterobasidion</taxon>
        <taxon>Heterobasidion annosum species complex</taxon>
    </lineage>
</organism>
<reference evidence="2 3" key="1">
    <citation type="journal article" date="2012" name="New Phytol.">
        <title>Insight into trade-off between wood decay and parasitism from the genome of a fungal forest pathogen.</title>
        <authorList>
            <person name="Olson A."/>
            <person name="Aerts A."/>
            <person name="Asiegbu F."/>
            <person name="Belbahri L."/>
            <person name="Bouzid O."/>
            <person name="Broberg A."/>
            <person name="Canback B."/>
            <person name="Coutinho P.M."/>
            <person name="Cullen D."/>
            <person name="Dalman K."/>
            <person name="Deflorio G."/>
            <person name="van Diepen L.T."/>
            <person name="Dunand C."/>
            <person name="Duplessis S."/>
            <person name="Durling M."/>
            <person name="Gonthier P."/>
            <person name="Grimwood J."/>
            <person name="Fossdal C.G."/>
            <person name="Hansson D."/>
            <person name="Henrissat B."/>
            <person name="Hietala A."/>
            <person name="Himmelstrand K."/>
            <person name="Hoffmeister D."/>
            <person name="Hogberg N."/>
            <person name="James T.Y."/>
            <person name="Karlsson M."/>
            <person name="Kohler A."/>
            <person name="Kues U."/>
            <person name="Lee Y.H."/>
            <person name="Lin Y.C."/>
            <person name="Lind M."/>
            <person name="Lindquist E."/>
            <person name="Lombard V."/>
            <person name="Lucas S."/>
            <person name="Lunden K."/>
            <person name="Morin E."/>
            <person name="Murat C."/>
            <person name="Park J."/>
            <person name="Raffaello T."/>
            <person name="Rouze P."/>
            <person name="Salamov A."/>
            <person name="Schmutz J."/>
            <person name="Solheim H."/>
            <person name="Stahlberg J."/>
            <person name="Velez H."/>
            <person name="de Vries R.P."/>
            <person name="Wiebenga A."/>
            <person name="Woodward S."/>
            <person name="Yakovlev I."/>
            <person name="Garbelotto M."/>
            <person name="Martin F."/>
            <person name="Grigoriev I.V."/>
            <person name="Stenlid J."/>
        </authorList>
    </citation>
    <scope>NUCLEOTIDE SEQUENCE [LARGE SCALE GENOMIC DNA]</scope>
    <source>
        <strain evidence="2 3">TC 32-1</strain>
    </source>
</reference>
<feature type="region of interest" description="Disordered" evidence="1">
    <location>
        <begin position="1"/>
        <end position="36"/>
    </location>
</feature>
<dbReference type="AlphaFoldDB" id="W4K636"/>
<proteinExistence type="predicted"/>
<dbReference type="EMBL" id="KI925458">
    <property type="protein sequence ID" value="ETW81239.1"/>
    <property type="molecule type" value="Genomic_DNA"/>
</dbReference>
<dbReference type="OrthoDB" id="10259622at2759"/>
<dbReference type="HOGENOM" id="CLU_1829941_0_0_1"/>
<dbReference type="InParanoid" id="W4K636"/>
<feature type="region of interest" description="Disordered" evidence="1">
    <location>
        <begin position="96"/>
        <end position="119"/>
    </location>
</feature>
<feature type="non-terminal residue" evidence="2">
    <location>
        <position position="1"/>
    </location>
</feature>
<name>W4K636_HETIT</name>
<gene>
    <name evidence="2" type="ORF">HETIRDRAFT_318077</name>
</gene>
<keyword evidence="3" id="KW-1185">Reference proteome</keyword>